<organism evidence="3 4">
    <name type="scientific">Thalassobaculum fulvum</name>
    <dbReference type="NCBI Taxonomy" id="1633335"/>
    <lineage>
        <taxon>Bacteria</taxon>
        <taxon>Pseudomonadati</taxon>
        <taxon>Pseudomonadota</taxon>
        <taxon>Alphaproteobacteria</taxon>
        <taxon>Rhodospirillales</taxon>
        <taxon>Thalassobaculaceae</taxon>
        <taxon>Thalassobaculum</taxon>
    </lineage>
</organism>
<dbReference type="Gene3D" id="3.40.190.10">
    <property type="entry name" value="Periplasmic binding protein-like II"/>
    <property type="match status" value="1"/>
</dbReference>
<gene>
    <name evidence="3" type="ORF">GCM10017083_23600</name>
</gene>
<feature type="signal peptide" evidence="2">
    <location>
        <begin position="1"/>
        <end position="19"/>
    </location>
</feature>
<dbReference type="RefSeq" id="WP_189989691.1">
    <property type="nucleotide sequence ID" value="NZ_BMZS01000005.1"/>
</dbReference>
<evidence type="ECO:0000313" key="4">
    <source>
        <dbReference type="Proteomes" id="UP000630353"/>
    </source>
</evidence>
<dbReference type="Gene3D" id="3.40.190.150">
    <property type="entry name" value="Bordetella uptake gene, domain 1"/>
    <property type="match status" value="1"/>
</dbReference>
<dbReference type="InterPro" id="IPR005064">
    <property type="entry name" value="BUG"/>
</dbReference>
<evidence type="ECO:0000313" key="3">
    <source>
        <dbReference type="EMBL" id="GHD50397.1"/>
    </source>
</evidence>
<dbReference type="SUPFAM" id="SSF53850">
    <property type="entry name" value="Periplasmic binding protein-like II"/>
    <property type="match status" value="1"/>
</dbReference>
<dbReference type="PANTHER" id="PTHR42928:SF5">
    <property type="entry name" value="BLR1237 PROTEIN"/>
    <property type="match status" value="1"/>
</dbReference>
<proteinExistence type="inferred from homology"/>
<protein>
    <recommendedName>
        <fullName evidence="5">Tripartite-type tricarboxylate transporter, receptor component TctC</fullName>
    </recommendedName>
</protein>
<keyword evidence="2" id="KW-0732">Signal</keyword>
<dbReference type="Pfam" id="PF03401">
    <property type="entry name" value="TctC"/>
    <property type="match status" value="1"/>
</dbReference>
<name>A0A919CQ21_9PROT</name>
<sequence length="322" mass="33776">MRSATTLLAASLLAFCATAAGPAAGAEPPCLAARLIVPWGAGSGTDLIFRALADAANRAGAKPRLEVVNISGEEGVRGTEIAARARPDGCTLLAVHQSLMTSYMAGMSSVNWDDLTPVARLTRTPMVVGARTGAPFSTLPEMLGAAGSADGVSAASTEGLASHFLFLLIEDRTKVAFRHVFMEGTRQRLSALLNGTVDVGEINLALARRLVPEGLLKAVAITAPARANELPEVPTLREQGVDLAFAIDRGAMLPKGAKPELAQHYAKLFEAALDAPDVQALLKQHGTSDGFLALKAYAGYWQDSFAEWRRVAKAAGLYKAAD</sequence>
<dbReference type="EMBL" id="BMZS01000005">
    <property type="protein sequence ID" value="GHD50397.1"/>
    <property type="molecule type" value="Genomic_DNA"/>
</dbReference>
<evidence type="ECO:0000256" key="1">
    <source>
        <dbReference type="ARBA" id="ARBA00006987"/>
    </source>
</evidence>
<evidence type="ECO:0008006" key="5">
    <source>
        <dbReference type="Google" id="ProtNLM"/>
    </source>
</evidence>
<accession>A0A919CQ21</accession>
<comment type="similarity">
    <text evidence="1">Belongs to the UPF0065 (bug) family.</text>
</comment>
<dbReference type="Proteomes" id="UP000630353">
    <property type="component" value="Unassembled WGS sequence"/>
</dbReference>
<reference evidence="3" key="2">
    <citation type="submission" date="2020-09" db="EMBL/GenBank/DDBJ databases">
        <authorList>
            <person name="Sun Q."/>
            <person name="Kim S."/>
        </authorList>
    </citation>
    <scope>NUCLEOTIDE SEQUENCE</scope>
    <source>
        <strain evidence="3">KCTC 42651</strain>
    </source>
</reference>
<evidence type="ECO:0000256" key="2">
    <source>
        <dbReference type="SAM" id="SignalP"/>
    </source>
</evidence>
<dbReference type="PANTHER" id="PTHR42928">
    <property type="entry name" value="TRICARBOXYLATE-BINDING PROTEIN"/>
    <property type="match status" value="1"/>
</dbReference>
<dbReference type="InterPro" id="IPR042100">
    <property type="entry name" value="Bug_dom1"/>
</dbReference>
<feature type="chain" id="PRO_5036817121" description="Tripartite-type tricarboxylate transporter, receptor component TctC" evidence="2">
    <location>
        <begin position="20"/>
        <end position="322"/>
    </location>
</feature>
<keyword evidence="4" id="KW-1185">Reference proteome</keyword>
<dbReference type="CDD" id="cd07012">
    <property type="entry name" value="PBP2_Bug_TTT"/>
    <property type="match status" value="1"/>
</dbReference>
<dbReference type="AlphaFoldDB" id="A0A919CQ21"/>
<reference evidence="3" key="1">
    <citation type="journal article" date="2014" name="Int. J. Syst. Evol. Microbiol.">
        <title>Complete genome sequence of Corynebacterium casei LMG S-19264T (=DSM 44701T), isolated from a smear-ripened cheese.</title>
        <authorList>
            <consortium name="US DOE Joint Genome Institute (JGI-PGF)"/>
            <person name="Walter F."/>
            <person name="Albersmeier A."/>
            <person name="Kalinowski J."/>
            <person name="Ruckert C."/>
        </authorList>
    </citation>
    <scope>NUCLEOTIDE SEQUENCE</scope>
    <source>
        <strain evidence="3">KCTC 42651</strain>
    </source>
</reference>
<comment type="caution">
    <text evidence="3">The sequence shown here is derived from an EMBL/GenBank/DDBJ whole genome shotgun (WGS) entry which is preliminary data.</text>
</comment>
<dbReference type="PIRSF" id="PIRSF017082">
    <property type="entry name" value="YflP"/>
    <property type="match status" value="1"/>
</dbReference>